<keyword evidence="2" id="KW-1185">Reference proteome</keyword>
<accession>A0ABM9BWZ6</accession>
<proteinExistence type="predicted"/>
<dbReference type="EMBL" id="CAKMMF010000003">
    <property type="protein sequence ID" value="CAH1195136.1"/>
    <property type="molecule type" value="Genomic_DNA"/>
</dbReference>
<dbReference type="RefSeq" id="WP_236338896.1">
    <property type="nucleotide sequence ID" value="NZ_CAKMMF010000003.1"/>
</dbReference>
<comment type="caution">
    <text evidence="1">The sequence shown here is derived from an EMBL/GenBank/DDBJ whole genome shotgun (WGS) entry which is preliminary data.</text>
</comment>
<evidence type="ECO:0000313" key="1">
    <source>
        <dbReference type="EMBL" id="CAH1195136.1"/>
    </source>
</evidence>
<name>A0ABM9BWZ6_9BACL</name>
<reference evidence="1" key="1">
    <citation type="submission" date="2022-01" db="EMBL/GenBank/DDBJ databases">
        <authorList>
            <person name="Criscuolo A."/>
        </authorList>
    </citation>
    <scope>NUCLEOTIDE SEQUENCE</scope>
    <source>
        <strain evidence="1">CIP111893</strain>
    </source>
</reference>
<dbReference type="Proteomes" id="UP000838686">
    <property type="component" value="Unassembled WGS sequence"/>
</dbReference>
<dbReference type="InterPro" id="IPR025681">
    <property type="entry name" value="COOH-NH2_lig"/>
</dbReference>
<sequence length="471" mass="51448">MSGKIWTWDAEGRAFGEFPRAWADGIPEGDDSIIVCGSSPLPSHWRDGSCEPLILNRGAAAYAAASWQELARRLQRAGAAVLESPGSSGRRFIVSIFNLQTIEVRRIAIEPSMSGLRNPSAFAANRRNQSRILLAAADPMFRRLSRAAVKALYAVGLENGRVDMSVADSGSCKVSAIHLPDGEELQKGIWARAIAVYRGQRSRSANGKPHDEDLLRIGADPEFLLLSEEGKVVSAATYLEGGYGTGCDAVVIGGRIMYPVAELRPAPAGSPDELAANIRRLLVQANTRIRDRRLRWAAGAMPVAGFALGGHIHLSGVPLTGRLLRQLDSYAALLLALIETPSEGARRPRFGTLGDCRMQPHGGFEYRTLPSWLLSPLAAKAAFALALLCARESHALAYRPMEDETIVDAYYSADYEVLRTCVEPLASAMRETASYAELGRWIEPLLAAIRRREHWDAATDVRVKWRIPIQE</sequence>
<gene>
    <name evidence="1" type="ORF">PAECIP111893_00620</name>
</gene>
<evidence type="ECO:0000313" key="2">
    <source>
        <dbReference type="Proteomes" id="UP000838686"/>
    </source>
</evidence>
<organism evidence="1 2">
    <name type="scientific">Paenibacillus plantiphilus</name>
    <dbReference type="NCBI Taxonomy" id="2905650"/>
    <lineage>
        <taxon>Bacteria</taxon>
        <taxon>Bacillati</taxon>
        <taxon>Bacillota</taxon>
        <taxon>Bacilli</taxon>
        <taxon>Bacillales</taxon>
        <taxon>Paenibacillaceae</taxon>
        <taxon>Paenibacillus</taxon>
    </lineage>
</organism>
<protein>
    <recommendedName>
        <fullName evidence="3">Phage phiEco32-like COOH.NH2 ligase-type 2</fullName>
    </recommendedName>
</protein>
<evidence type="ECO:0008006" key="3">
    <source>
        <dbReference type="Google" id="ProtNLM"/>
    </source>
</evidence>
<dbReference type="Pfam" id="PF14395">
    <property type="entry name" value="COOH-NH2_lig"/>
    <property type="match status" value="1"/>
</dbReference>